<name>A0A423GLF5_9PSED</name>
<keyword evidence="1" id="KW-1133">Transmembrane helix</keyword>
<comment type="caution">
    <text evidence="2">The sequence shown here is derived from an EMBL/GenBank/DDBJ whole genome shotgun (WGS) entry which is preliminary data.</text>
</comment>
<gene>
    <name evidence="2" type="ORF">BK658_23675</name>
</gene>
<protein>
    <submittedName>
        <fullName evidence="2">Uncharacterized protein</fullName>
    </submittedName>
</protein>
<feature type="transmembrane region" description="Helical" evidence="1">
    <location>
        <begin position="46"/>
        <end position="64"/>
    </location>
</feature>
<dbReference type="EMBL" id="MOBI01000027">
    <property type="protein sequence ID" value="ROM91785.1"/>
    <property type="molecule type" value="Genomic_DNA"/>
</dbReference>
<accession>A0A423GLF5</accession>
<keyword evidence="1" id="KW-0812">Transmembrane</keyword>
<dbReference type="Proteomes" id="UP000284684">
    <property type="component" value="Unassembled WGS sequence"/>
</dbReference>
<reference evidence="2 3" key="1">
    <citation type="submission" date="2016-10" db="EMBL/GenBank/DDBJ databases">
        <title>Comparative genome analysis of multiple Pseudomonas spp. focuses on biocontrol and plant growth promoting traits.</title>
        <authorList>
            <person name="Tao X.-Y."/>
            <person name="Taylor C.G."/>
        </authorList>
    </citation>
    <scope>NUCLEOTIDE SEQUENCE [LARGE SCALE GENOMIC DNA]</scope>
    <source>
        <strain evidence="2 3">37D10</strain>
    </source>
</reference>
<evidence type="ECO:0000313" key="3">
    <source>
        <dbReference type="Proteomes" id="UP000284684"/>
    </source>
</evidence>
<evidence type="ECO:0000256" key="1">
    <source>
        <dbReference type="SAM" id="Phobius"/>
    </source>
</evidence>
<sequence length="76" mass="8552">MYLQWYEASGTVLLTQLNERVMEFESGGILCYSGAAIREQARSHRFSGVLVGASLLAMTIYQITHDYRTHSGNSYT</sequence>
<organism evidence="2 3">
    <name type="scientific">Pseudomonas brassicacearum</name>
    <dbReference type="NCBI Taxonomy" id="930166"/>
    <lineage>
        <taxon>Bacteria</taxon>
        <taxon>Pseudomonadati</taxon>
        <taxon>Pseudomonadota</taxon>
        <taxon>Gammaproteobacteria</taxon>
        <taxon>Pseudomonadales</taxon>
        <taxon>Pseudomonadaceae</taxon>
        <taxon>Pseudomonas</taxon>
    </lineage>
</organism>
<dbReference type="AlphaFoldDB" id="A0A423GLF5"/>
<keyword evidence="1" id="KW-0472">Membrane</keyword>
<evidence type="ECO:0000313" key="2">
    <source>
        <dbReference type="EMBL" id="ROM91785.1"/>
    </source>
</evidence>
<proteinExistence type="predicted"/>